<evidence type="ECO:0000313" key="6">
    <source>
        <dbReference type="Proteomes" id="UP001472866"/>
    </source>
</evidence>
<reference evidence="5 6" key="1">
    <citation type="submission" date="2024-03" db="EMBL/GenBank/DDBJ databases">
        <title>Complete genome sequence of the green alga Chloropicon roscoffensis RCC1871.</title>
        <authorList>
            <person name="Lemieux C."/>
            <person name="Pombert J.-F."/>
            <person name="Otis C."/>
            <person name="Turmel M."/>
        </authorList>
    </citation>
    <scope>NUCLEOTIDE SEQUENCE [LARGE SCALE GENOMIC DNA]</scope>
    <source>
        <strain evidence="5 6">RCC1871</strain>
    </source>
</reference>
<dbReference type="Proteomes" id="UP001472866">
    <property type="component" value="Chromosome 02"/>
</dbReference>
<organism evidence="5 6">
    <name type="scientific">Chloropicon roscoffensis</name>
    <dbReference type="NCBI Taxonomy" id="1461544"/>
    <lineage>
        <taxon>Eukaryota</taxon>
        <taxon>Viridiplantae</taxon>
        <taxon>Chlorophyta</taxon>
        <taxon>Chloropicophyceae</taxon>
        <taxon>Chloropicales</taxon>
        <taxon>Chloropicaceae</taxon>
        <taxon>Chloropicon</taxon>
    </lineage>
</organism>
<dbReference type="SUPFAM" id="SSF49764">
    <property type="entry name" value="HSP20-like chaperones"/>
    <property type="match status" value="1"/>
</dbReference>
<evidence type="ECO:0000256" key="2">
    <source>
        <dbReference type="PROSITE-ProRule" id="PRU00285"/>
    </source>
</evidence>
<evidence type="ECO:0000256" key="1">
    <source>
        <dbReference type="ARBA" id="ARBA00023016"/>
    </source>
</evidence>
<gene>
    <name evidence="5" type="ORF">HKI87_02g11440</name>
</gene>
<dbReference type="PANTHER" id="PTHR11527">
    <property type="entry name" value="HEAT-SHOCK PROTEIN 20 FAMILY MEMBER"/>
    <property type="match status" value="1"/>
</dbReference>
<evidence type="ECO:0000313" key="5">
    <source>
        <dbReference type="EMBL" id="WZN59618.1"/>
    </source>
</evidence>
<dbReference type="InterPro" id="IPR002068">
    <property type="entry name" value="A-crystallin/Hsp20_dom"/>
</dbReference>
<keyword evidence="1 5" id="KW-0346">Stress response</keyword>
<dbReference type="AlphaFoldDB" id="A0AAX4P0A4"/>
<accession>A0AAX4P0A4</accession>
<dbReference type="PROSITE" id="PS01031">
    <property type="entry name" value="SHSP"/>
    <property type="match status" value="1"/>
</dbReference>
<evidence type="ECO:0000256" key="3">
    <source>
        <dbReference type="RuleBase" id="RU003616"/>
    </source>
</evidence>
<protein>
    <submittedName>
        <fullName evidence="5">Heat shock protein Hsp20</fullName>
    </submittedName>
</protein>
<keyword evidence="6" id="KW-1185">Reference proteome</keyword>
<proteinExistence type="inferred from homology"/>
<dbReference type="InterPro" id="IPR008978">
    <property type="entry name" value="HSP20-like_chaperone"/>
</dbReference>
<sequence>MSALITSNIFDDGFFAFPHELAFFEPPCGTAKQVCKRQRQWPRMDIVEHDKEYLVTADTPGVPKDQLKVELTKDGITLSFDHDEAKEEKAEDGKIIRRERSHRSFRRTIGLPADGIDRDGIAAKVEDGVLRLTIPKAPESVPKTISIE</sequence>
<evidence type="ECO:0000259" key="4">
    <source>
        <dbReference type="PROSITE" id="PS01031"/>
    </source>
</evidence>
<dbReference type="Pfam" id="PF00011">
    <property type="entry name" value="HSP20"/>
    <property type="match status" value="1"/>
</dbReference>
<dbReference type="InterPro" id="IPR031107">
    <property type="entry name" value="Small_HSP"/>
</dbReference>
<dbReference type="CDD" id="cd06471">
    <property type="entry name" value="ACD_LpsHSP_like"/>
    <property type="match status" value="1"/>
</dbReference>
<dbReference type="Gene3D" id="2.60.40.790">
    <property type="match status" value="1"/>
</dbReference>
<feature type="domain" description="SHSP" evidence="4">
    <location>
        <begin position="35"/>
        <end position="148"/>
    </location>
</feature>
<dbReference type="EMBL" id="CP151502">
    <property type="protein sequence ID" value="WZN59618.1"/>
    <property type="molecule type" value="Genomic_DNA"/>
</dbReference>
<name>A0AAX4P0A4_9CHLO</name>
<comment type="similarity">
    <text evidence="2 3">Belongs to the small heat shock protein (HSP20) family.</text>
</comment>